<proteinExistence type="predicted"/>
<dbReference type="FunFam" id="2.40.110.10:FF:000075">
    <property type="entry name" value="Acyl-coenzyme A oxidase"/>
    <property type="match status" value="1"/>
</dbReference>
<reference evidence="3 4" key="1">
    <citation type="submission" date="2012-04" db="EMBL/GenBank/DDBJ databases">
        <title>The Genome Sequence of Saprolegnia declina VS20.</title>
        <authorList>
            <consortium name="The Broad Institute Genome Sequencing Platform"/>
            <person name="Russ C."/>
            <person name="Nusbaum C."/>
            <person name="Tyler B."/>
            <person name="van West P."/>
            <person name="Dieguez-Uribeondo J."/>
            <person name="de Bruijn I."/>
            <person name="Tripathy S."/>
            <person name="Jiang R."/>
            <person name="Young S.K."/>
            <person name="Zeng Q."/>
            <person name="Gargeya S."/>
            <person name="Fitzgerald M."/>
            <person name="Haas B."/>
            <person name="Abouelleil A."/>
            <person name="Alvarado L."/>
            <person name="Arachchi H.M."/>
            <person name="Berlin A."/>
            <person name="Chapman S.B."/>
            <person name="Goldberg J."/>
            <person name="Griggs A."/>
            <person name="Gujja S."/>
            <person name="Hansen M."/>
            <person name="Howarth C."/>
            <person name="Imamovic A."/>
            <person name="Larimer J."/>
            <person name="McCowen C."/>
            <person name="Montmayeur A."/>
            <person name="Murphy C."/>
            <person name="Neiman D."/>
            <person name="Pearson M."/>
            <person name="Priest M."/>
            <person name="Roberts A."/>
            <person name="Saif S."/>
            <person name="Shea T."/>
            <person name="Sisk P."/>
            <person name="Sykes S."/>
            <person name="Wortman J."/>
            <person name="Nusbaum C."/>
            <person name="Birren B."/>
        </authorList>
    </citation>
    <scope>NUCLEOTIDE SEQUENCE [LARGE SCALE GENOMIC DNA]</scope>
    <source>
        <strain evidence="3 4">VS20</strain>
    </source>
</reference>
<dbReference type="AlphaFoldDB" id="T0QGE6"/>
<dbReference type="Proteomes" id="UP000030762">
    <property type="component" value="Unassembled WGS sequence"/>
</dbReference>
<dbReference type="GO" id="GO:0055088">
    <property type="term" value="P:lipid homeostasis"/>
    <property type="evidence" value="ECO:0007669"/>
    <property type="project" value="TreeGrafter"/>
</dbReference>
<name>T0QGE6_SAPDV</name>
<dbReference type="GO" id="GO:0005777">
    <property type="term" value="C:peroxisome"/>
    <property type="evidence" value="ECO:0007669"/>
    <property type="project" value="InterPro"/>
</dbReference>
<evidence type="ECO:0000313" key="4">
    <source>
        <dbReference type="Proteomes" id="UP000030762"/>
    </source>
</evidence>
<organism evidence="3 4">
    <name type="scientific">Saprolegnia diclina (strain VS20)</name>
    <dbReference type="NCBI Taxonomy" id="1156394"/>
    <lineage>
        <taxon>Eukaryota</taxon>
        <taxon>Sar</taxon>
        <taxon>Stramenopiles</taxon>
        <taxon>Oomycota</taxon>
        <taxon>Saprolegniomycetes</taxon>
        <taxon>Saprolegniales</taxon>
        <taxon>Saprolegniaceae</taxon>
        <taxon>Saprolegnia</taxon>
    </lineage>
</organism>
<dbReference type="PANTHER" id="PTHR10909:SF250">
    <property type="entry name" value="PEROXISOMAL ACYL-COENZYME A OXIDASE 1"/>
    <property type="match status" value="1"/>
</dbReference>
<dbReference type="Pfam" id="PF02770">
    <property type="entry name" value="Acyl-CoA_dh_M"/>
    <property type="match status" value="1"/>
</dbReference>
<dbReference type="InterPro" id="IPR037069">
    <property type="entry name" value="AcylCoA_DH/ox_N_sf"/>
</dbReference>
<evidence type="ECO:0008006" key="5">
    <source>
        <dbReference type="Google" id="ProtNLM"/>
    </source>
</evidence>
<accession>T0QGE6</accession>
<feature type="domain" description="Acyl-CoA oxidase/dehydrogenase middle" evidence="1">
    <location>
        <begin position="144"/>
        <end position="244"/>
    </location>
</feature>
<evidence type="ECO:0000259" key="2">
    <source>
        <dbReference type="Pfam" id="PF14749"/>
    </source>
</evidence>
<dbReference type="RefSeq" id="XP_008609805.1">
    <property type="nucleotide sequence ID" value="XM_008611583.1"/>
</dbReference>
<dbReference type="GeneID" id="19946570"/>
<keyword evidence="4" id="KW-1185">Reference proteome</keyword>
<dbReference type="Gene3D" id="2.40.110.10">
    <property type="entry name" value="Butyryl-CoA Dehydrogenase, subunit A, domain 2"/>
    <property type="match status" value="1"/>
</dbReference>
<dbReference type="OrthoDB" id="538336at2759"/>
<dbReference type="OMA" id="HEANPLG"/>
<dbReference type="STRING" id="1156394.T0QGE6"/>
<dbReference type="VEuPathDB" id="FungiDB:SDRG_05843"/>
<dbReference type="InterPro" id="IPR006091">
    <property type="entry name" value="Acyl-CoA_Oxase/DH_mid-dom"/>
</dbReference>
<evidence type="ECO:0000259" key="1">
    <source>
        <dbReference type="Pfam" id="PF02770"/>
    </source>
</evidence>
<dbReference type="InterPro" id="IPR009100">
    <property type="entry name" value="AcylCoA_DH/oxidase_NM_dom_sf"/>
</dbReference>
<dbReference type="InParanoid" id="T0QGE6"/>
<evidence type="ECO:0000313" key="3">
    <source>
        <dbReference type="EMBL" id="EQC37024.1"/>
    </source>
</evidence>
<dbReference type="eggNOG" id="KOG0136">
    <property type="taxonomic scope" value="Eukaryota"/>
</dbReference>
<feature type="domain" description="Acyl-coenzyme A oxidase N-terminal" evidence="2">
    <location>
        <begin position="41"/>
        <end position="140"/>
    </location>
</feature>
<dbReference type="InterPro" id="IPR012258">
    <property type="entry name" value="Acyl-CoA_oxidase"/>
</dbReference>
<dbReference type="GO" id="GO:0003997">
    <property type="term" value="F:acyl-CoA oxidase activity"/>
    <property type="evidence" value="ECO:0007669"/>
    <property type="project" value="InterPro"/>
</dbReference>
<protein>
    <recommendedName>
        <fullName evidence="5">Acyl-coenzyme A oxidase N-terminal domain-containing protein</fullName>
    </recommendedName>
</protein>
<dbReference type="GO" id="GO:0071949">
    <property type="term" value="F:FAD binding"/>
    <property type="evidence" value="ECO:0007669"/>
    <property type="project" value="InterPro"/>
</dbReference>
<dbReference type="SUPFAM" id="SSF56645">
    <property type="entry name" value="Acyl-CoA dehydrogenase NM domain-like"/>
    <property type="match status" value="1"/>
</dbReference>
<dbReference type="Pfam" id="PF14749">
    <property type="entry name" value="Acyl-CoA_ox_N"/>
    <property type="match status" value="1"/>
</dbReference>
<dbReference type="GO" id="GO:0033540">
    <property type="term" value="P:fatty acid beta-oxidation using acyl-CoA oxidase"/>
    <property type="evidence" value="ECO:0007669"/>
    <property type="project" value="TreeGrafter"/>
</dbReference>
<dbReference type="GO" id="GO:0005504">
    <property type="term" value="F:fatty acid binding"/>
    <property type="evidence" value="ECO:0007669"/>
    <property type="project" value="TreeGrafter"/>
</dbReference>
<dbReference type="InterPro" id="IPR046373">
    <property type="entry name" value="Acyl-CoA_Oxase/DH_mid-dom_sf"/>
</dbReference>
<dbReference type="EMBL" id="JH767146">
    <property type="protein sequence ID" value="EQC37024.1"/>
    <property type="molecule type" value="Genomic_DNA"/>
</dbReference>
<gene>
    <name evidence="3" type="ORF">SDRG_05843</name>
</gene>
<dbReference type="Gene3D" id="1.10.540.10">
    <property type="entry name" value="Acyl-CoA dehydrogenase/oxidase, N-terminal domain"/>
    <property type="match status" value="1"/>
</dbReference>
<dbReference type="PANTHER" id="PTHR10909">
    <property type="entry name" value="ELECTRON TRANSPORT OXIDOREDUCTASE"/>
    <property type="match status" value="1"/>
</dbReference>
<dbReference type="InterPro" id="IPR029320">
    <property type="entry name" value="Acyl-CoA_ox_N"/>
</dbReference>
<sequence length="246" mass="27556">MTVPKELADVAIERLAAERATATFTTEACVDLVLGSKAWQARMVYLRSLVEAHPVLSDRDMMYRNHKERYTFALQKAHAYTRFLQEHNLTDATERTFVYELLGEPLPIDVHRSMFIPTLETQMDDEQRAYWLPLAREAKILGGYAQTELGHGSNVQGIETTAIYDATTEEFVLHSPTLTSRKWWPGGLGKTATHIVLHARLTLNGKDRGVQAFLVPLRDPTTHATLPGLEIGDIGPKIGFQSVDNG</sequence>